<evidence type="ECO:0000259" key="4">
    <source>
        <dbReference type="PROSITE" id="PS50043"/>
    </source>
</evidence>
<evidence type="ECO:0000313" key="5">
    <source>
        <dbReference type="EMBL" id="GGX56948.1"/>
    </source>
</evidence>
<comment type="caution">
    <text evidence="5">The sequence shown here is derived from an EMBL/GenBank/DDBJ whole genome shotgun (WGS) entry which is preliminary data.</text>
</comment>
<dbReference type="GO" id="GO:0006355">
    <property type="term" value="P:regulation of DNA-templated transcription"/>
    <property type="evidence" value="ECO:0007669"/>
    <property type="project" value="InterPro"/>
</dbReference>
<dbReference type="PRINTS" id="PR00038">
    <property type="entry name" value="HTHLUXR"/>
</dbReference>
<dbReference type="EMBL" id="BMYV01000001">
    <property type="protein sequence ID" value="GGX56948.1"/>
    <property type="molecule type" value="Genomic_DNA"/>
</dbReference>
<keyword evidence="6" id="KW-1185">Reference proteome</keyword>
<dbReference type="Pfam" id="PF00196">
    <property type="entry name" value="GerE"/>
    <property type="match status" value="1"/>
</dbReference>
<dbReference type="PANTHER" id="PTHR44688">
    <property type="entry name" value="DNA-BINDING TRANSCRIPTIONAL ACTIVATOR DEVR_DOSR"/>
    <property type="match status" value="1"/>
</dbReference>
<accession>A0A918KCV1</accession>
<dbReference type="PANTHER" id="PTHR44688:SF16">
    <property type="entry name" value="DNA-BINDING TRANSCRIPTIONAL ACTIVATOR DEVR_DOSR"/>
    <property type="match status" value="1"/>
</dbReference>
<gene>
    <name evidence="5" type="ORF">GCM10011309_02280</name>
</gene>
<evidence type="ECO:0000313" key="6">
    <source>
        <dbReference type="Proteomes" id="UP000600865"/>
    </source>
</evidence>
<keyword evidence="1" id="KW-0805">Transcription regulation</keyword>
<dbReference type="InterPro" id="IPR036693">
    <property type="entry name" value="TF_LuxR_autoind-bd_dom_sf"/>
</dbReference>
<sequence>MTPLGSLPLIGDEPTISNERYMAAINALSSAESVEVLRRRLIRHLSIKTASYHHIPAVGSYNFERLNRYFAYNVPSEVAEYFDSDAPQNDPGMHFVFSQARAMWLSELANTEEFALQKHKIRLQNALEFIGDCLAIPLFGPFHRRGYFVLCFDKPREFFDDIFQWQVQSILQALHLRYCLVVENIRVSARLTTRESEVLELITFGKTNPEIATILGISPNTVTGYVKKIFIKLDVQDRVTAALRASSFSLVT</sequence>
<protein>
    <recommendedName>
        <fullName evidence="4">HTH luxR-type domain-containing protein</fullName>
    </recommendedName>
</protein>
<dbReference type="SUPFAM" id="SSF46894">
    <property type="entry name" value="C-terminal effector domain of the bipartite response regulators"/>
    <property type="match status" value="1"/>
</dbReference>
<reference evidence="5 6" key="1">
    <citation type="journal article" date="2014" name="Int. J. Syst. Evol. Microbiol.">
        <title>Complete genome sequence of Corynebacterium casei LMG S-19264T (=DSM 44701T), isolated from a smear-ripened cheese.</title>
        <authorList>
            <consortium name="US DOE Joint Genome Institute (JGI-PGF)"/>
            <person name="Walter F."/>
            <person name="Albersmeier A."/>
            <person name="Kalinowski J."/>
            <person name="Ruckert C."/>
        </authorList>
    </citation>
    <scope>NUCLEOTIDE SEQUENCE [LARGE SCALE GENOMIC DNA]</scope>
    <source>
        <strain evidence="5 6">KCTC 23968</strain>
    </source>
</reference>
<dbReference type="InterPro" id="IPR000792">
    <property type="entry name" value="Tscrpt_reg_LuxR_C"/>
</dbReference>
<dbReference type="Gene3D" id="3.30.450.80">
    <property type="entry name" value="Transcription factor LuxR-like, autoinducer-binding domain"/>
    <property type="match status" value="1"/>
</dbReference>
<dbReference type="PROSITE" id="PS50043">
    <property type="entry name" value="HTH_LUXR_2"/>
    <property type="match status" value="1"/>
</dbReference>
<evidence type="ECO:0000256" key="3">
    <source>
        <dbReference type="ARBA" id="ARBA00023163"/>
    </source>
</evidence>
<dbReference type="InterPro" id="IPR036388">
    <property type="entry name" value="WH-like_DNA-bd_sf"/>
</dbReference>
<feature type="domain" description="HTH luxR-type" evidence="4">
    <location>
        <begin position="184"/>
        <end position="249"/>
    </location>
</feature>
<dbReference type="RefSeq" id="WP_189580190.1">
    <property type="nucleotide sequence ID" value="NZ_BMYV01000001.1"/>
</dbReference>
<keyword evidence="2" id="KW-0238">DNA-binding</keyword>
<evidence type="ECO:0000256" key="2">
    <source>
        <dbReference type="ARBA" id="ARBA00023125"/>
    </source>
</evidence>
<dbReference type="SMART" id="SM00421">
    <property type="entry name" value="HTH_LUXR"/>
    <property type="match status" value="1"/>
</dbReference>
<proteinExistence type="predicted"/>
<dbReference type="InterPro" id="IPR016032">
    <property type="entry name" value="Sig_transdc_resp-reg_C-effctor"/>
</dbReference>
<evidence type="ECO:0000256" key="1">
    <source>
        <dbReference type="ARBA" id="ARBA00023015"/>
    </source>
</evidence>
<keyword evidence="3" id="KW-0804">Transcription</keyword>
<organism evidence="5 6">
    <name type="scientific">Litorimonas cladophorae</name>
    <dbReference type="NCBI Taxonomy" id="1220491"/>
    <lineage>
        <taxon>Bacteria</taxon>
        <taxon>Pseudomonadati</taxon>
        <taxon>Pseudomonadota</taxon>
        <taxon>Alphaproteobacteria</taxon>
        <taxon>Maricaulales</taxon>
        <taxon>Robiginitomaculaceae</taxon>
    </lineage>
</organism>
<dbReference type="SUPFAM" id="SSF75516">
    <property type="entry name" value="Pheromone-binding domain of LuxR-like quorum-sensing transcription factors"/>
    <property type="match status" value="1"/>
</dbReference>
<dbReference type="GO" id="GO:0003677">
    <property type="term" value="F:DNA binding"/>
    <property type="evidence" value="ECO:0007669"/>
    <property type="project" value="UniProtKB-KW"/>
</dbReference>
<dbReference type="Proteomes" id="UP000600865">
    <property type="component" value="Unassembled WGS sequence"/>
</dbReference>
<dbReference type="CDD" id="cd06170">
    <property type="entry name" value="LuxR_C_like"/>
    <property type="match status" value="1"/>
</dbReference>
<dbReference type="AlphaFoldDB" id="A0A918KCV1"/>
<dbReference type="Gene3D" id="1.10.10.10">
    <property type="entry name" value="Winged helix-like DNA-binding domain superfamily/Winged helix DNA-binding domain"/>
    <property type="match status" value="1"/>
</dbReference>
<name>A0A918KCV1_9PROT</name>